<proteinExistence type="predicted"/>
<dbReference type="AlphaFoldDB" id="A0A1I7U163"/>
<evidence type="ECO:0000313" key="1">
    <source>
        <dbReference type="Proteomes" id="UP000095282"/>
    </source>
</evidence>
<name>A0A1I7U163_9PELO</name>
<dbReference type="WBParaSite" id="Csp11.Scaffold629.g13818.t1">
    <property type="protein sequence ID" value="Csp11.Scaffold629.g13818.t1"/>
    <property type="gene ID" value="Csp11.Scaffold629.g13818"/>
</dbReference>
<organism evidence="1 2">
    <name type="scientific">Caenorhabditis tropicalis</name>
    <dbReference type="NCBI Taxonomy" id="1561998"/>
    <lineage>
        <taxon>Eukaryota</taxon>
        <taxon>Metazoa</taxon>
        <taxon>Ecdysozoa</taxon>
        <taxon>Nematoda</taxon>
        <taxon>Chromadorea</taxon>
        <taxon>Rhabditida</taxon>
        <taxon>Rhabditina</taxon>
        <taxon>Rhabditomorpha</taxon>
        <taxon>Rhabditoidea</taxon>
        <taxon>Rhabditidae</taxon>
        <taxon>Peloderinae</taxon>
        <taxon>Caenorhabditis</taxon>
    </lineage>
</organism>
<sequence length="110" mass="13257">MFLSSLLSFLRKPRRHTGSKKKEAWPEIEMLQMERTMFYDVQKKYNDLVQSLMDSPNVRLNQLSMKYHTEAFHIIYIGCTRIQEYDDMVEQRHALNQILERIHEEASHVN</sequence>
<protein>
    <submittedName>
        <fullName evidence="2">Protein FMC1 homolog</fullName>
    </submittedName>
</protein>
<reference evidence="2" key="1">
    <citation type="submission" date="2016-11" db="UniProtKB">
        <authorList>
            <consortium name="WormBaseParasite"/>
        </authorList>
    </citation>
    <scope>IDENTIFICATION</scope>
</reference>
<dbReference type="eggNOG" id="ENOG502TJAA">
    <property type="taxonomic scope" value="Eukaryota"/>
</dbReference>
<keyword evidence="1" id="KW-1185">Reference proteome</keyword>
<evidence type="ECO:0000313" key="2">
    <source>
        <dbReference type="WBParaSite" id="Csp11.Scaffold629.g13818.t1"/>
    </source>
</evidence>
<dbReference type="Proteomes" id="UP000095282">
    <property type="component" value="Unplaced"/>
</dbReference>
<accession>A0A1I7U163</accession>